<proteinExistence type="inferred from homology"/>
<dbReference type="PRINTS" id="PR00080">
    <property type="entry name" value="SDRFAMILY"/>
</dbReference>
<evidence type="ECO:0000313" key="4">
    <source>
        <dbReference type="EMBL" id="SHH65459.1"/>
    </source>
</evidence>
<dbReference type="PRINTS" id="PR00081">
    <property type="entry name" value="GDHRDH"/>
</dbReference>
<dbReference type="CDD" id="cd05233">
    <property type="entry name" value="SDR_c"/>
    <property type="match status" value="1"/>
</dbReference>
<comment type="similarity">
    <text evidence="1 3">Belongs to the short-chain dehydrogenases/reductases (SDR) family.</text>
</comment>
<dbReference type="Proteomes" id="UP000189796">
    <property type="component" value="Chromosome I"/>
</dbReference>
<evidence type="ECO:0000256" key="3">
    <source>
        <dbReference type="RuleBase" id="RU000363"/>
    </source>
</evidence>
<dbReference type="InterPro" id="IPR036291">
    <property type="entry name" value="NAD(P)-bd_dom_sf"/>
</dbReference>
<organism evidence="4 5">
    <name type="scientific">Bradyrhizobium erythrophlei</name>
    <dbReference type="NCBI Taxonomy" id="1437360"/>
    <lineage>
        <taxon>Bacteria</taxon>
        <taxon>Pseudomonadati</taxon>
        <taxon>Pseudomonadota</taxon>
        <taxon>Alphaproteobacteria</taxon>
        <taxon>Hyphomicrobiales</taxon>
        <taxon>Nitrobacteraceae</taxon>
        <taxon>Bradyrhizobium</taxon>
    </lineage>
</organism>
<dbReference type="SUPFAM" id="SSF51735">
    <property type="entry name" value="NAD(P)-binding Rossmann-fold domains"/>
    <property type="match status" value="1"/>
</dbReference>
<evidence type="ECO:0008006" key="6">
    <source>
        <dbReference type="Google" id="ProtNLM"/>
    </source>
</evidence>
<dbReference type="PANTHER" id="PTHR44196:SF2">
    <property type="entry name" value="SHORT-CHAIN DEHYDROGENASE-RELATED"/>
    <property type="match status" value="1"/>
</dbReference>
<dbReference type="Gene3D" id="3.40.50.720">
    <property type="entry name" value="NAD(P)-binding Rossmann-like Domain"/>
    <property type="match status" value="1"/>
</dbReference>
<keyword evidence="2" id="KW-0560">Oxidoreductase</keyword>
<dbReference type="PIRSF" id="PIRSF000126">
    <property type="entry name" value="11-beta-HSD1"/>
    <property type="match status" value="1"/>
</dbReference>
<evidence type="ECO:0000256" key="2">
    <source>
        <dbReference type="ARBA" id="ARBA00023002"/>
    </source>
</evidence>
<accession>A0A1M5UR46</accession>
<evidence type="ECO:0000256" key="1">
    <source>
        <dbReference type="ARBA" id="ARBA00006484"/>
    </source>
</evidence>
<sequence length="262" mass="27581">MQPAVVVTGASSGLGVEFAKLAAAEGARVVLIARSRPELDALAASIDPSGRLTVVLSLDLSSPDAGEVIVRELEALDLYCHILINNAGFGLFGDAVELDRQQQLGIIDVNVRAATDLMLRFLPGMVARRSGAVLNVGSVAGFAPGPRMAVYFASKAYLISISQGLRQEVRGAGVTVTCLCPGPVRTPFLARAGADRVALFKLLPKLDAADVARAGWNAMRAGHALCVPGISNKVSIALTRMMPRSLVLALVGYLQRARRRLA</sequence>
<dbReference type="GO" id="GO:0016020">
    <property type="term" value="C:membrane"/>
    <property type="evidence" value="ECO:0007669"/>
    <property type="project" value="TreeGrafter"/>
</dbReference>
<evidence type="ECO:0000313" key="5">
    <source>
        <dbReference type="Proteomes" id="UP000189796"/>
    </source>
</evidence>
<dbReference type="AlphaFoldDB" id="A0A1M5UR46"/>
<dbReference type="InterPro" id="IPR002347">
    <property type="entry name" value="SDR_fam"/>
</dbReference>
<gene>
    <name evidence="4" type="ORF">SAMN05443248_5556</name>
</gene>
<dbReference type="PANTHER" id="PTHR44196">
    <property type="entry name" value="DEHYDROGENASE/REDUCTASE SDR FAMILY MEMBER 7B"/>
    <property type="match status" value="1"/>
</dbReference>
<dbReference type="GO" id="GO:0016491">
    <property type="term" value="F:oxidoreductase activity"/>
    <property type="evidence" value="ECO:0007669"/>
    <property type="project" value="UniProtKB-KW"/>
</dbReference>
<dbReference type="Pfam" id="PF00106">
    <property type="entry name" value="adh_short"/>
    <property type="match status" value="1"/>
</dbReference>
<dbReference type="RefSeq" id="WP_079604145.1">
    <property type="nucleotide sequence ID" value="NZ_LT670817.1"/>
</dbReference>
<protein>
    <recommendedName>
        <fullName evidence="6">Short-chain dehydrogenase</fullName>
    </recommendedName>
</protein>
<reference evidence="4 5" key="1">
    <citation type="submission" date="2016-11" db="EMBL/GenBank/DDBJ databases">
        <authorList>
            <person name="Jaros S."/>
            <person name="Januszkiewicz K."/>
            <person name="Wedrychowicz H."/>
        </authorList>
    </citation>
    <scope>NUCLEOTIDE SEQUENCE [LARGE SCALE GENOMIC DNA]</scope>
    <source>
        <strain evidence="4 5">GAS138</strain>
    </source>
</reference>
<dbReference type="OrthoDB" id="9808814at2"/>
<name>A0A1M5UR46_9BRAD</name>
<dbReference type="EMBL" id="LT670817">
    <property type="protein sequence ID" value="SHH65459.1"/>
    <property type="molecule type" value="Genomic_DNA"/>
</dbReference>